<dbReference type="Proteomes" id="UP000000755">
    <property type="component" value="Chromosome"/>
</dbReference>
<name>A0LZK4_CHRFK</name>
<dbReference type="KEGG" id="gfo:GFO_0825"/>
<evidence type="ECO:0000313" key="1">
    <source>
        <dbReference type="EMBL" id="CAL65799.1"/>
    </source>
</evidence>
<gene>
    <name evidence="1" type="ordered locus">GFO_0825</name>
</gene>
<dbReference type="EMBL" id="CU207366">
    <property type="protein sequence ID" value="CAL65799.1"/>
    <property type="molecule type" value="Genomic_DNA"/>
</dbReference>
<dbReference type="HOGENOM" id="CLU_3310488_0_0_10"/>
<evidence type="ECO:0000313" key="2">
    <source>
        <dbReference type="Proteomes" id="UP000000755"/>
    </source>
</evidence>
<organism evidence="1 2">
    <name type="scientific">Christiangramia forsetii (strain DSM 17595 / CGMCC 1.15422 / KT0803)</name>
    <name type="common">Gramella forsetii</name>
    <dbReference type="NCBI Taxonomy" id="411154"/>
    <lineage>
        <taxon>Bacteria</taxon>
        <taxon>Pseudomonadati</taxon>
        <taxon>Bacteroidota</taxon>
        <taxon>Flavobacteriia</taxon>
        <taxon>Flavobacteriales</taxon>
        <taxon>Flavobacteriaceae</taxon>
        <taxon>Christiangramia</taxon>
    </lineage>
</organism>
<proteinExistence type="predicted"/>
<sequence>MRIFISLIIADNYKDENWKELGIYFDYKFINTYISKLLL</sequence>
<dbReference type="AlphaFoldDB" id="A0LZK4"/>
<reference evidence="1 2" key="1">
    <citation type="journal article" date="2006" name="Environ. Microbiol.">
        <title>Whole genome analysis of the marine Bacteroidetes'Gramella forsetii' reveals adaptations to degradation of polymeric organic matter.</title>
        <authorList>
            <person name="Bauer M."/>
            <person name="Kube M."/>
            <person name="Teeling H."/>
            <person name="Richter M."/>
            <person name="Lombardot T."/>
            <person name="Allers E."/>
            <person name="Wuerdemann C.A."/>
            <person name="Quast C."/>
            <person name="Kuhl H."/>
            <person name="Knaust F."/>
            <person name="Woebken D."/>
            <person name="Bischof K."/>
            <person name="Mussmann M."/>
            <person name="Choudhuri J.V."/>
            <person name="Meyer F."/>
            <person name="Reinhardt R."/>
            <person name="Amann R.I."/>
            <person name="Gloeckner F.O."/>
        </authorList>
    </citation>
    <scope>NUCLEOTIDE SEQUENCE [LARGE SCALE GENOMIC DNA]</scope>
    <source>
        <strain evidence="1 2">KT0803</strain>
    </source>
</reference>
<protein>
    <submittedName>
        <fullName evidence="1">Uncharacterized protein</fullName>
    </submittedName>
</protein>
<accession>A0LZK4</accession>